<comment type="subcellular location">
    <subcellularLocation>
        <location evidence="1">Membrane</location>
        <topology evidence="1">Multi-pass membrane protein</topology>
    </subcellularLocation>
</comment>
<protein>
    <recommendedName>
        <fullName evidence="8">Rhodopsin domain-containing protein</fullName>
    </recommendedName>
</protein>
<dbReference type="PANTHER" id="PTHR33048:SF96">
    <property type="entry name" value="INTEGRAL MEMBRANE PROTEIN"/>
    <property type="match status" value="1"/>
</dbReference>
<evidence type="ECO:0000256" key="1">
    <source>
        <dbReference type="ARBA" id="ARBA00004141"/>
    </source>
</evidence>
<evidence type="ECO:0000256" key="4">
    <source>
        <dbReference type="ARBA" id="ARBA00023136"/>
    </source>
</evidence>
<keyword evidence="10" id="KW-1185">Reference proteome</keyword>
<dbReference type="AlphaFoldDB" id="A0A6A6VID6"/>
<feature type="transmembrane region" description="Helical" evidence="7">
    <location>
        <begin position="173"/>
        <end position="192"/>
    </location>
</feature>
<feature type="transmembrane region" description="Helical" evidence="7">
    <location>
        <begin position="204"/>
        <end position="222"/>
    </location>
</feature>
<dbReference type="GO" id="GO:0016020">
    <property type="term" value="C:membrane"/>
    <property type="evidence" value="ECO:0007669"/>
    <property type="project" value="UniProtKB-SubCell"/>
</dbReference>
<keyword evidence="2 7" id="KW-0812">Transmembrane</keyword>
<feature type="region of interest" description="Disordered" evidence="6">
    <location>
        <begin position="279"/>
        <end position="309"/>
    </location>
</feature>
<keyword evidence="4 7" id="KW-0472">Membrane</keyword>
<feature type="transmembrane region" description="Helical" evidence="7">
    <location>
        <begin position="91"/>
        <end position="112"/>
    </location>
</feature>
<dbReference type="EMBL" id="MU006566">
    <property type="protein sequence ID" value="KAF2749559.1"/>
    <property type="molecule type" value="Genomic_DNA"/>
</dbReference>
<evidence type="ECO:0000256" key="3">
    <source>
        <dbReference type="ARBA" id="ARBA00022989"/>
    </source>
</evidence>
<evidence type="ECO:0000256" key="2">
    <source>
        <dbReference type="ARBA" id="ARBA00022692"/>
    </source>
</evidence>
<dbReference type="Pfam" id="PF20684">
    <property type="entry name" value="Fung_rhodopsin"/>
    <property type="match status" value="1"/>
</dbReference>
<dbReference type="Proteomes" id="UP000799440">
    <property type="component" value="Unassembled WGS sequence"/>
</dbReference>
<evidence type="ECO:0000256" key="5">
    <source>
        <dbReference type="ARBA" id="ARBA00038359"/>
    </source>
</evidence>
<reference evidence="9" key="1">
    <citation type="journal article" date="2020" name="Stud. Mycol.">
        <title>101 Dothideomycetes genomes: a test case for predicting lifestyles and emergence of pathogens.</title>
        <authorList>
            <person name="Haridas S."/>
            <person name="Albert R."/>
            <person name="Binder M."/>
            <person name="Bloem J."/>
            <person name="Labutti K."/>
            <person name="Salamov A."/>
            <person name="Andreopoulos B."/>
            <person name="Baker S."/>
            <person name="Barry K."/>
            <person name="Bills G."/>
            <person name="Bluhm B."/>
            <person name="Cannon C."/>
            <person name="Castanera R."/>
            <person name="Culley D."/>
            <person name="Daum C."/>
            <person name="Ezra D."/>
            <person name="Gonzalez J."/>
            <person name="Henrissat B."/>
            <person name="Kuo A."/>
            <person name="Liang C."/>
            <person name="Lipzen A."/>
            <person name="Lutzoni F."/>
            <person name="Magnuson J."/>
            <person name="Mondo S."/>
            <person name="Nolan M."/>
            <person name="Ohm R."/>
            <person name="Pangilinan J."/>
            <person name="Park H.-J."/>
            <person name="Ramirez L."/>
            <person name="Alfaro M."/>
            <person name="Sun H."/>
            <person name="Tritt A."/>
            <person name="Yoshinaga Y."/>
            <person name="Zwiers L.-H."/>
            <person name="Turgeon B."/>
            <person name="Goodwin S."/>
            <person name="Spatafora J."/>
            <person name="Crous P."/>
            <person name="Grigoriev I."/>
        </authorList>
    </citation>
    <scope>NUCLEOTIDE SEQUENCE</scope>
    <source>
        <strain evidence="9">CBS 119925</strain>
    </source>
</reference>
<keyword evidence="3 7" id="KW-1133">Transmembrane helix</keyword>
<name>A0A6A6VID6_9PLEO</name>
<gene>
    <name evidence="9" type="ORF">M011DRAFT_513691</name>
</gene>
<feature type="transmembrane region" description="Helical" evidence="7">
    <location>
        <begin position="19"/>
        <end position="37"/>
    </location>
</feature>
<evidence type="ECO:0000313" key="9">
    <source>
        <dbReference type="EMBL" id="KAF2749559.1"/>
    </source>
</evidence>
<feature type="transmembrane region" description="Helical" evidence="7">
    <location>
        <begin position="119"/>
        <end position="141"/>
    </location>
</feature>
<organism evidence="9 10">
    <name type="scientific">Sporormia fimetaria CBS 119925</name>
    <dbReference type="NCBI Taxonomy" id="1340428"/>
    <lineage>
        <taxon>Eukaryota</taxon>
        <taxon>Fungi</taxon>
        <taxon>Dikarya</taxon>
        <taxon>Ascomycota</taxon>
        <taxon>Pezizomycotina</taxon>
        <taxon>Dothideomycetes</taxon>
        <taxon>Pleosporomycetidae</taxon>
        <taxon>Pleosporales</taxon>
        <taxon>Sporormiaceae</taxon>
        <taxon>Sporormia</taxon>
    </lineage>
</organism>
<dbReference type="InterPro" id="IPR052337">
    <property type="entry name" value="SAT4-like"/>
</dbReference>
<feature type="domain" description="Rhodopsin" evidence="8">
    <location>
        <begin position="33"/>
        <end position="266"/>
    </location>
</feature>
<sequence>MAVHDDQSISSRTKVQKDVAIAFLVLSWSFIGLRVWTRTYVITNFGWDDATMLIAGYCATMLYLEANGGGTHITSVAQIFHLTKWAIVGQATYIVTIMMLKTSVAIFFARIVIKPWQLWTIYITTGVNIISSAAAFFYALLRCGPDLDNYAFRQLQNKCMPRSVDRFFAFEQAAFTTITDCTFAILPVFILWNAHMSIRNKISVGLILSLAGAGSVCSMVRFRYVDGLTEVEDFFWSATNIAIWSTIEPGAGIIAACLATLRPCVVHFVSHAKSLTSTRTSTSRSTKTASRSSESTDKPHSAKYNNPLHSITSQYEGRLDIETGPQRNEGQIEMNTCLGRERDTGSTEHILARVDSRDSWFSEDMSRLKPAARINAQTTMTGTTIVPDRGRSGDMV</sequence>
<comment type="similarity">
    <text evidence="5">Belongs to the SAT4 family.</text>
</comment>
<evidence type="ECO:0000256" key="6">
    <source>
        <dbReference type="SAM" id="MobiDB-lite"/>
    </source>
</evidence>
<evidence type="ECO:0000259" key="8">
    <source>
        <dbReference type="Pfam" id="PF20684"/>
    </source>
</evidence>
<dbReference type="PANTHER" id="PTHR33048">
    <property type="entry name" value="PTH11-LIKE INTEGRAL MEMBRANE PROTEIN (AFU_ORTHOLOGUE AFUA_5G11245)"/>
    <property type="match status" value="1"/>
</dbReference>
<evidence type="ECO:0000256" key="7">
    <source>
        <dbReference type="SAM" id="Phobius"/>
    </source>
</evidence>
<proteinExistence type="inferred from homology"/>
<evidence type="ECO:0000313" key="10">
    <source>
        <dbReference type="Proteomes" id="UP000799440"/>
    </source>
</evidence>
<feature type="transmembrane region" description="Helical" evidence="7">
    <location>
        <begin position="242"/>
        <end position="261"/>
    </location>
</feature>
<dbReference type="InterPro" id="IPR049326">
    <property type="entry name" value="Rhodopsin_dom_fungi"/>
</dbReference>
<dbReference type="OrthoDB" id="4682787at2759"/>
<accession>A0A6A6VID6</accession>
<feature type="compositionally biased region" description="Low complexity" evidence="6">
    <location>
        <begin position="279"/>
        <end position="293"/>
    </location>
</feature>